<name>A0A1H5VRK5_9BACT</name>
<keyword evidence="6" id="KW-0106">Calcium</keyword>
<dbReference type="EMBL" id="FNVA01000002">
    <property type="protein sequence ID" value="SEF89870.1"/>
    <property type="molecule type" value="Genomic_DNA"/>
</dbReference>
<dbReference type="InterPro" id="IPR011118">
    <property type="entry name" value="Tannase/feruloyl_esterase"/>
</dbReference>
<evidence type="ECO:0000313" key="9">
    <source>
        <dbReference type="Proteomes" id="UP000236728"/>
    </source>
</evidence>
<keyword evidence="3" id="KW-0479">Metal-binding</keyword>
<dbReference type="GO" id="GO:0046872">
    <property type="term" value="F:metal ion binding"/>
    <property type="evidence" value="ECO:0007669"/>
    <property type="project" value="UniProtKB-KW"/>
</dbReference>
<accession>A0A1H5VRK5</accession>
<proteinExistence type="inferred from homology"/>
<evidence type="ECO:0000256" key="4">
    <source>
        <dbReference type="ARBA" id="ARBA00022729"/>
    </source>
</evidence>
<keyword evidence="5" id="KW-0378">Hydrolase</keyword>
<dbReference type="GO" id="GO:0052689">
    <property type="term" value="F:carboxylic ester hydrolase activity"/>
    <property type="evidence" value="ECO:0007669"/>
    <property type="project" value="UniProtKB-KW"/>
</dbReference>
<dbReference type="AlphaFoldDB" id="A0A1H5VRK5"/>
<evidence type="ECO:0000256" key="6">
    <source>
        <dbReference type="ARBA" id="ARBA00022837"/>
    </source>
</evidence>
<comment type="similarity">
    <text evidence="1">Belongs to the tannase family.</text>
</comment>
<evidence type="ECO:0000256" key="5">
    <source>
        <dbReference type="ARBA" id="ARBA00022801"/>
    </source>
</evidence>
<protein>
    <submittedName>
        <fullName evidence="8">Tannase and feruloyl esterase</fullName>
    </submittedName>
</protein>
<evidence type="ECO:0000313" key="8">
    <source>
        <dbReference type="EMBL" id="SEF89870.1"/>
    </source>
</evidence>
<dbReference type="Proteomes" id="UP000236728">
    <property type="component" value="Unassembled WGS sequence"/>
</dbReference>
<keyword evidence="4" id="KW-0732">Signal</keyword>
<organism evidence="8 9">
    <name type="scientific">Bryocella elongata</name>
    <dbReference type="NCBI Taxonomy" id="863522"/>
    <lineage>
        <taxon>Bacteria</taxon>
        <taxon>Pseudomonadati</taxon>
        <taxon>Acidobacteriota</taxon>
        <taxon>Terriglobia</taxon>
        <taxon>Terriglobales</taxon>
        <taxon>Acidobacteriaceae</taxon>
        <taxon>Bryocella</taxon>
    </lineage>
</organism>
<keyword evidence="7" id="KW-1015">Disulfide bond</keyword>
<sequence>MKHENAWRSRAARIVAVFGTLIGLAPAHAAIRCEDLRQVEISQMNISAAEVVPAGGFHSAMGFNGLEAAKLPEFCRVTVVAHPSAQSHIGIEVWLPTGDWNGKFLGTGNGGFAGHIAYRSLADGLRSHYAVANTDTGTSPDAGYFTSREEVKDWAFRSVHQMTIAAQSLVKAFYGKPPKERYFSGCSSGGQEGLTEAQRFPDDYDGILAGAPANDRVDLHVALLWNWRAMHRADGTAIFSSEQLLLLSAMVAKSCPSVNGVVMNPAVCAFDVAQFKCRRDDHGEGCFTGEQIAAIRNVYNGPEDPKSQRRIYPGLAYGSESQWTALLPTEHGGGAMPYDALLRAALGAEWHGVFGFRFGQDTEAVERDLSTVVNATDPNLDAFRSHGGKLLLTHGWADPVIAPGGSIRYVDELRKRYGADVNSFLRFYLVPGEAHCGGGPGPSTYEGLGILADWVERGKAPSAIQATGGSRLKEALLCPYPQRAVLKGAGVPDEARSYACVSP</sequence>
<dbReference type="PANTHER" id="PTHR33938:SF15">
    <property type="entry name" value="FERULOYL ESTERASE B-RELATED"/>
    <property type="match status" value="1"/>
</dbReference>
<keyword evidence="9" id="KW-1185">Reference proteome</keyword>
<dbReference type="PANTHER" id="PTHR33938">
    <property type="entry name" value="FERULOYL ESTERASE B-RELATED"/>
    <property type="match status" value="1"/>
</dbReference>
<dbReference type="SUPFAM" id="SSF53474">
    <property type="entry name" value="alpha/beta-Hydrolases"/>
    <property type="match status" value="1"/>
</dbReference>
<dbReference type="InterPro" id="IPR029058">
    <property type="entry name" value="AB_hydrolase_fold"/>
</dbReference>
<evidence type="ECO:0000256" key="7">
    <source>
        <dbReference type="ARBA" id="ARBA00023157"/>
    </source>
</evidence>
<dbReference type="Pfam" id="PF07519">
    <property type="entry name" value="Tannase"/>
    <property type="match status" value="2"/>
</dbReference>
<dbReference type="Gene3D" id="3.40.50.1820">
    <property type="entry name" value="alpha/beta hydrolase"/>
    <property type="match status" value="1"/>
</dbReference>
<keyword evidence="2" id="KW-0719">Serine esterase</keyword>
<evidence type="ECO:0000256" key="3">
    <source>
        <dbReference type="ARBA" id="ARBA00022723"/>
    </source>
</evidence>
<gene>
    <name evidence="8" type="ORF">SAMN05421819_1281</name>
</gene>
<evidence type="ECO:0000256" key="1">
    <source>
        <dbReference type="ARBA" id="ARBA00006249"/>
    </source>
</evidence>
<evidence type="ECO:0000256" key="2">
    <source>
        <dbReference type="ARBA" id="ARBA00022487"/>
    </source>
</evidence>
<reference evidence="8 9" key="1">
    <citation type="submission" date="2016-10" db="EMBL/GenBank/DDBJ databases">
        <authorList>
            <person name="de Groot N.N."/>
        </authorList>
    </citation>
    <scope>NUCLEOTIDE SEQUENCE [LARGE SCALE GENOMIC DNA]</scope>
    <source>
        <strain evidence="8 9">DSM 22489</strain>
    </source>
</reference>
<dbReference type="OrthoDB" id="176867at2"/>
<dbReference type="RefSeq" id="WP_160115036.1">
    <property type="nucleotide sequence ID" value="NZ_FNVA01000002.1"/>
</dbReference>